<dbReference type="Proteomes" id="UP000574067">
    <property type="component" value="Unassembled WGS sequence"/>
</dbReference>
<protein>
    <submittedName>
        <fullName evidence="3">MCE family protein</fullName>
    </submittedName>
</protein>
<proteinExistence type="predicted"/>
<sequence length="329" mass="35507">MKKHALLVGSFALGALALVVATVLWLSGNSLFRKQTLANIYFQGGVAGLYVGAPVTFRGVPVGQVEDIGIEVDQRSLDARIPVRIRLNPDSVRFGSADGQAPPSLETLVKRGLRARLVAQSFVTGQKLIDLDFIEEAPPPPQARGSRYPEIPAVRDRFEALFDQVAQLPLRETVQDLRATLQVLNATLAESRDTVQSARQALDDVAKQASGLASEGQRTLRATTAAMDELRQGAAASLASANRLLEASRETVTAAQPELQATLRSARAAADTAEQAMRRVNELAEPGAPLRADLDGAVRDLSQAARSLRDFSELIEEQPNAVIFGRRRE</sequence>
<keyword evidence="1" id="KW-0175">Coiled coil</keyword>
<keyword evidence="4" id="KW-1185">Reference proteome</keyword>
<evidence type="ECO:0000313" key="3">
    <source>
        <dbReference type="EMBL" id="NML15860.1"/>
    </source>
</evidence>
<dbReference type="InterPro" id="IPR052336">
    <property type="entry name" value="MlaD_Phospholipid_Transporter"/>
</dbReference>
<organism evidence="3 4">
    <name type="scientific">Azohydromonas caseinilytica</name>
    <dbReference type="NCBI Taxonomy" id="2728836"/>
    <lineage>
        <taxon>Bacteria</taxon>
        <taxon>Pseudomonadati</taxon>
        <taxon>Pseudomonadota</taxon>
        <taxon>Betaproteobacteria</taxon>
        <taxon>Burkholderiales</taxon>
        <taxon>Sphaerotilaceae</taxon>
        <taxon>Azohydromonas</taxon>
    </lineage>
</organism>
<feature type="coiled-coil region" evidence="1">
    <location>
        <begin position="174"/>
        <end position="208"/>
    </location>
</feature>
<comment type="caution">
    <text evidence="3">The sequence shown here is derived from an EMBL/GenBank/DDBJ whole genome shotgun (WGS) entry which is preliminary data.</text>
</comment>
<dbReference type="EMBL" id="JABBFW010000007">
    <property type="protein sequence ID" value="NML15860.1"/>
    <property type="molecule type" value="Genomic_DNA"/>
</dbReference>
<evidence type="ECO:0000259" key="2">
    <source>
        <dbReference type="Pfam" id="PF02470"/>
    </source>
</evidence>
<dbReference type="AlphaFoldDB" id="A0A848FCF7"/>
<dbReference type="Pfam" id="PF02470">
    <property type="entry name" value="MlaD"/>
    <property type="match status" value="1"/>
</dbReference>
<feature type="domain" description="Mce/MlaD" evidence="2">
    <location>
        <begin position="46"/>
        <end position="132"/>
    </location>
</feature>
<name>A0A848FCF7_9BURK</name>
<dbReference type="RefSeq" id="WP_169160759.1">
    <property type="nucleotide sequence ID" value="NZ_JABBFW010000007.1"/>
</dbReference>
<evidence type="ECO:0000313" key="4">
    <source>
        <dbReference type="Proteomes" id="UP000574067"/>
    </source>
</evidence>
<dbReference type="InterPro" id="IPR003399">
    <property type="entry name" value="Mce/MlaD"/>
</dbReference>
<gene>
    <name evidence="3" type="ORF">HHL10_12840</name>
</gene>
<evidence type="ECO:0000256" key="1">
    <source>
        <dbReference type="SAM" id="Coils"/>
    </source>
</evidence>
<reference evidence="3 4" key="1">
    <citation type="submission" date="2020-04" db="EMBL/GenBank/DDBJ databases">
        <title>Azohydromonas sp. isolated from soil.</title>
        <authorList>
            <person name="Dahal R.H."/>
        </authorList>
    </citation>
    <scope>NUCLEOTIDE SEQUENCE [LARGE SCALE GENOMIC DNA]</scope>
    <source>
        <strain evidence="3 4">G-1-1-14</strain>
    </source>
</reference>
<dbReference type="PANTHER" id="PTHR33371:SF4">
    <property type="entry name" value="INTERMEMBRANE PHOSPHOLIPID TRANSPORT SYSTEM BINDING PROTEIN MLAD"/>
    <property type="match status" value="1"/>
</dbReference>
<accession>A0A848FCF7</accession>
<dbReference type="PANTHER" id="PTHR33371">
    <property type="entry name" value="INTERMEMBRANE PHOSPHOLIPID TRANSPORT SYSTEM BINDING PROTEIN MLAD-RELATED"/>
    <property type="match status" value="1"/>
</dbReference>